<keyword evidence="7" id="KW-1185">Reference proteome</keyword>
<dbReference type="Proteomes" id="UP000238350">
    <property type="component" value="Unassembled WGS sequence"/>
</dbReference>
<dbReference type="GO" id="GO:0006307">
    <property type="term" value="P:DNA alkylation repair"/>
    <property type="evidence" value="ECO:0007669"/>
    <property type="project" value="TreeGrafter"/>
</dbReference>
<dbReference type="SMART" id="SM00478">
    <property type="entry name" value="ENDO3c"/>
    <property type="match status" value="1"/>
</dbReference>
<dbReference type="RefSeq" id="XP_024662339.1">
    <property type="nucleotide sequence ID" value="XM_024806571.1"/>
</dbReference>
<dbReference type="FunFam" id="1.10.340.30:FF:000004">
    <property type="entry name" value="DNA-3-methyladenine glycosylase II"/>
    <property type="match status" value="1"/>
</dbReference>
<dbReference type="CDD" id="cd00056">
    <property type="entry name" value="ENDO3c"/>
    <property type="match status" value="1"/>
</dbReference>
<dbReference type="Gene3D" id="1.10.1670.40">
    <property type="match status" value="1"/>
</dbReference>
<dbReference type="GO" id="GO:0005634">
    <property type="term" value="C:nucleus"/>
    <property type="evidence" value="ECO:0007669"/>
    <property type="project" value="TreeGrafter"/>
</dbReference>
<dbReference type="GO" id="GO:0032131">
    <property type="term" value="F:alkylated DNA binding"/>
    <property type="evidence" value="ECO:0007669"/>
    <property type="project" value="TreeGrafter"/>
</dbReference>
<name>A0A2T0FBK8_9ASCO</name>
<evidence type="ECO:0000259" key="5">
    <source>
        <dbReference type="SMART" id="SM00478"/>
    </source>
</evidence>
<protein>
    <submittedName>
        <fullName evidence="6">DNA-3-methyladenine glycosylase</fullName>
    </submittedName>
</protein>
<evidence type="ECO:0000256" key="1">
    <source>
        <dbReference type="ARBA" id="ARBA00010817"/>
    </source>
</evidence>
<dbReference type="OrthoDB" id="415889at2759"/>
<dbReference type="Pfam" id="PF00730">
    <property type="entry name" value="HhH-GPD"/>
    <property type="match status" value="1"/>
</dbReference>
<dbReference type="AlphaFoldDB" id="A0A2T0FBK8"/>
<dbReference type="InterPro" id="IPR051912">
    <property type="entry name" value="Alkylbase_DNA_Glycosylase/TA"/>
</dbReference>
<sequence>MLLVRQRTMFSRTLFKQLLLPLSTMDGKDFKLETGKEPFPLLSAQQDESVERDLPDIEVQDKTYIKEFQTALDAVIELDPSLGPTVDKHVFPSFLESAVVPGSYEYLARSVISQQVSGYAAKAICGRVVALFGESFPTPEQVLEIDFDTLKEAGLSTRKTEYIRSLAQSYADGVLSDAKLKTSSDDEVVDMIVSIRGFGPWTAQMFLLFWLKRMNVFSLGDLGVQRGYKRYVQDRPELLARAKTIVVDVEDPRFRPPGTSAKARKREKLAKELEHMEAVASLFSPHRSALQVILWKLSDIVMDTVELRTTSSNGKRKQSEPKPRRNKLAKSQ</sequence>
<keyword evidence="2" id="KW-0227">DNA damage</keyword>
<dbReference type="InterPro" id="IPR003265">
    <property type="entry name" value="HhH-GPD_domain"/>
</dbReference>
<dbReference type="GO" id="GO:0032993">
    <property type="term" value="C:protein-DNA complex"/>
    <property type="evidence" value="ECO:0007669"/>
    <property type="project" value="TreeGrafter"/>
</dbReference>
<dbReference type="GO" id="GO:0043916">
    <property type="term" value="F:DNA-7-methylguanine glycosylase activity"/>
    <property type="evidence" value="ECO:0007669"/>
    <property type="project" value="TreeGrafter"/>
</dbReference>
<dbReference type="PANTHER" id="PTHR43003">
    <property type="entry name" value="DNA-3-METHYLADENINE GLYCOSYLASE"/>
    <property type="match status" value="1"/>
</dbReference>
<comment type="similarity">
    <text evidence="1">Belongs to the alkylbase DNA glycosidase AlkA family.</text>
</comment>
<dbReference type="GO" id="GO:0006285">
    <property type="term" value="P:base-excision repair, AP site formation"/>
    <property type="evidence" value="ECO:0007669"/>
    <property type="project" value="TreeGrafter"/>
</dbReference>
<feature type="domain" description="HhH-GPD" evidence="5">
    <location>
        <begin position="112"/>
        <end position="257"/>
    </location>
</feature>
<evidence type="ECO:0000313" key="6">
    <source>
        <dbReference type="EMBL" id="PRT52393.1"/>
    </source>
</evidence>
<dbReference type="SUPFAM" id="SSF48150">
    <property type="entry name" value="DNA-glycosylase"/>
    <property type="match status" value="1"/>
</dbReference>
<dbReference type="Gene3D" id="1.10.340.30">
    <property type="entry name" value="Hypothetical protein, domain 2"/>
    <property type="match status" value="1"/>
</dbReference>
<accession>A0A2T0FBK8</accession>
<reference evidence="6 7" key="1">
    <citation type="submission" date="2017-04" db="EMBL/GenBank/DDBJ databases">
        <title>Genome sequencing of [Candida] sorbophila.</title>
        <authorList>
            <person name="Ahn J.O."/>
        </authorList>
    </citation>
    <scope>NUCLEOTIDE SEQUENCE [LARGE SCALE GENOMIC DNA]</scope>
    <source>
        <strain evidence="6 7">DS02</strain>
    </source>
</reference>
<dbReference type="GeneID" id="36513762"/>
<gene>
    <name evidence="6" type="ORF">B9G98_00013</name>
</gene>
<dbReference type="PANTHER" id="PTHR43003:SF5">
    <property type="entry name" value="DNA-3-METHYLADENINE GLYCOSYLASE"/>
    <property type="match status" value="1"/>
</dbReference>
<keyword evidence="3" id="KW-0234">DNA repair</keyword>
<evidence type="ECO:0000256" key="3">
    <source>
        <dbReference type="ARBA" id="ARBA00023204"/>
    </source>
</evidence>
<evidence type="ECO:0000256" key="2">
    <source>
        <dbReference type="ARBA" id="ARBA00022763"/>
    </source>
</evidence>
<dbReference type="STRING" id="45607.A0A2T0FBK8"/>
<feature type="region of interest" description="Disordered" evidence="4">
    <location>
        <begin position="309"/>
        <end position="332"/>
    </location>
</feature>
<dbReference type="InterPro" id="IPR011257">
    <property type="entry name" value="DNA_glycosylase"/>
</dbReference>
<dbReference type="EMBL" id="NDIQ01000001">
    <property type="protein sequence ID" value="PRT52393.1"/>
    <property type="molecule type" value="Genomic_DNA"/>
</dbReference>
<organism evidence="6 7">
    <name type="scientific">Wickerhamiella sorbophila</name>
    <dbReference type="NCBI Taxonomy" id="45607"/>
    <lineage>
        <taxon>Eukaryota</taxon>
        <taxon>Fungi</taxon>
        <taxon>Dikarya</taxon>
        <taxon>Ascomycota</taxon>
        <taxon>Saccharomycotina</taxon>
        <taxon>Dipodascomycetes</taxon>
        <taxon>Dipodascales</taxon>
        <taxon>Trichomonascaceae</taxon>
        <taxon>Wickerhamiella</taxon>
    </lineage>
</organism>
<comment type="caution">
    <text evidence="6">The sequence shown here is derived from an EMBL/GenBank/DDBJ whole genome shotgun (WGS) entry which is preliminary data.</text>
</comment>
<proteinExistence type="inferred from homology"/>
<dbReference type="GO" id="GO:0008725">
    <property type="term" value="F:DNA-3-methyladenine glycosylase activity"/>
    <property type="evidence" value="ECO:0007669"/>
    <property type="project" value="TreeGrafter"/>
</dbReference>
<evidence type="ECO:0000256" key="4">
    <source>
        <dbReference type="SAM" id="MobiDB-lite"/>
    </source>
</evidence>
<evidence type="ECO:0000313" key="7">
    <source>
        <dbReference type="Proteomes" id="UP000238350"/>
    </source>
</evidence>